<dbReference type="AlphaFoldDB" id="A0A2N0NAX9"/>
<feature type="non-terminal residue" evidence="1">
    <location>
        <position position="174"/>
    </location>
</feature>
<proteinExistence type="predicted"/>
<feature type="non-terminal residue" evidence="1">
    <location>
        <position position="1"/>
    </location>
</feature>
<organism evidence="1 2">
    <name type="scientific">Rhizophagus irregularis</name>
    <dbReference type="NCBI Taxonomy" id="588596"/>
    <lineage>
        <taxon>Eukaryota</taxon>
        <taxon>Fungi</taxon>
        <taxon>Fungi incertae sedis</taxon>
        <taxon>Mucoromycota</taxon>
        <taxon>Glomeromycotina</taxon>
        <taxon>Glomeromycetes</taxon>
        <taxon>Glomerales</taxon>
        <taxon>Glomeraceae</taxon>
        <taxon>Rhizophagus</taxon>
    </lineage>
</organism>
<comment type="caution">
    <text evidence="1">The sequence shown here is derived from an EMBL/GenBank/DDBJ whole genome shotgun (WGS) entry which is preliminary data.</text>
</comment>
<gene>
    <name evidence="1" type="ORF">RhiirA5_251876</name>
</gene>
<evidence type="ECO:0000313" key="1">
    <source>
        <dbReference type="EMBL" id="PKB91731.1"/>
    </source>
</evidence>
<accession>A0A2N0NAX9</accession>
<dbReference type="EMBL" id="LLXJ01014011">
    <property type="protein sequence ID" value="PKB91731.1"/>
    <property type="molecule type" value="Genomic_DNA"/>
</dbReference>
<dbReference type="Proteomes" id="UP000232722">
    <property type="component" value="Unassembled WGS sequence"/>
</dbReference>
<name>A0A2N0NAX9_9GLOM</name>
<reference evidence="1 2" key="1">
    <citation type="submission" date="2016-04" db="EMBL/GenBank/DDBJ databases">
        <title>Genome analyses suggest a sexual origin of heterokaryosis in a supposedly ancient asexual fungus.</title>
        <authorList>
            <person name="Ropars J."/>
            <person name="Sedzielewska K."/>
            <person name="Noel J."/>
            <person name="Charron P."/>
            <person name="Farinelli L."/>
            <person name="Marton T."/>
            <person name="Kruger M."/>
            <person name="Pelin A."/>
            <person name="Brachmann A."/>
            <person name="Corradi N."/>
        </authorList>
    </citation>
    <scope>NUCLEOTIDE SEQUENCE [LARGE SCALE GENOMIC DNA]</scope>
    <source>
        <strain evidence="1 2">A5</strain>
    </source>
</reference>
<protein>
    <submittedName>
        <fullName evidence="1">Uncharacterized protein</fullName>
    </submittedName>
</protein>
<sequence length="174" mass="20079">AAAFTLGPDSQVIVFPFMFQGYNIAVLQTTKYGDLKGNARRRVASFLEHNISHAVWYFVVGGIAYKDDRSERLFSEMMDEYLKKISAGASKVYMGGHMMFSELLETVHEMIFECNKAGDSHVVKYGESIINRFSDMIENALGEVSAEEKRKYRRFWSRVKERAGFLYSTERLRR</sequence>
<reference evidence="1 2" key="2">
    <citation type="submission" date="2017-09" db="EMBL/GenBank/DDBJ databases">
        <title>Extensive intraspecific genome diversity in a model arbuscular mycorrhizal fungus.</title>
        <authorList>
            <person name="Chen E.C."/>
            <person name="Morin E."/>
            <person name="Beaudet D."/>
            <person name="Noel J."/>
            <person name="Ndikumana S."/>
            <person name="Charron P."/>
            <person name="St-Onge C."/>
            <person name="Giorgi J."/>
            <person name="Grigoriev I.V."/>
            <person name="Roux C."/>
            <person name="Martin F.M."/>
            <person name="Corradi N."/>
        </authorList>
    </citation>
    <scope>NUCLEOTIDE SEQUENCE [LARGE SCALE GENOMIC DNA]</scope>
    <source>
        <strain evidence="1 2">A5</strain>
    </source>
</reference>
<evidence type="ECO:0000313" key="2">
    <source>
        <dbReference type="Proteomes" id="UP000232722"/>
    </source>
</evidence>